<feature type="domain" description="POTRA" evidence="6">
    <location>
        <begin position="186"/>
        <end position="254"/>
    </location>
</feature>
<dbReference type="PANTHER" id="PTHR12815:SF18">
    <property type="entry name" value="SORTING AND ASSEMBLY MACHINERY COMPONENT 50 HOMOLOG"/>
    <property type="match status" value="1"/>
</dbReference>
<dbReference type="AlphaFoldDB" id="A0A1W1BJM0"/>
<keyword evidence="3" id="KW-0812">Transmembrane</keyword>
<gene>
    <name evidence="7" type="ORF">MNB_SV-3-222</name>
</gene>
<dbReference type="Pfam" id="PF07244">
    <property type="entry name" value="POTRA"/>
    <property type="match status" value="2"/>
</dbReference>
<keyword evidence="2" id="KW-1134">Transmembrane beta strand</keyword>
<dbReference type="InterPro" id="IPR039910">
    <property type="entry name" value="D15-like"/>
</dbReference>
<evidence type="ECO:0000256" key="2">
    <source>
        <dbReference type="ARBA" id="ARBA00022452"/>
    </source>
</evidence>
<proteinExistence type="predicted"/>
<dbReference type="Gene3D" id="2.40.160.50">
    <property type="entry name" value="membrane protein fhac: a member of the omp85/tpsb transporter family"/>
    <property type="match status" value="1"/>
</dbReference>
<evidence type="ECO:0000313" key="7">
    <source>
        <dbReference type="EMBL" id="SFV53685.1"/>
    </source>
</evidence>
<evidence type="ECO:0000256" key="4">
    <source>
        <dbReference type="ARBA" id="ARBA00023136"/>
    </source>
</evidence>
<protein>
    <submittedName>
        <fullName evidence="7">Uncharacterized protein YtfM</fullName>
    </submittedName>
</protein>
<dbReference type="InterPro" id="IPR010827">
    <property type="entry name" value="BamA/TamA_POTRA"/>
</dbReference>
<reference evidence="7" key="1">
    <citation type="submission" date="2016-10" db="EMBL/GenBank/DDBJ databases">
        <authorList>
            <person name="de Groot N.N."/>
        </authorList>
    </citation>
    <scope>NUCLEOTIDE SEQUENCE</scope>
</reference>
<comment type="subcellular location">
    <subcellularLocation>
        <location evidence="1">Membrane</location>
    </subcellularLocation>
</comment>
<dbReference type="InterPro" id="IPR000184">
    <property type="entry name" value="Bac_surfAg_D15"/>
</dbReference>
<dbReference type="Pfam" id="PF01103">
    <property type="entry name" value="Omp85"/>
    <property type="match status" value="1"/>
</dbReference>
<evidence type="ECO:0000256" key="3">
    <source>
        <dbReference type="ARBA" id="ARBA00022692"/>
    </source>
</evidence>
<accession>A0A1W1BJM0</accession>
<evidence type="ECO:0000259" key="6">
    <source>
        <dbReference type="Pfam" id="PF07244"/>
    </source>
</evidence>
<dbReference type="PANTHER" id="PTHR12815">
    <property type="entry name" value="SORTING AND ASSEMBLY MACHINERY SAMM50 PROTEIN FAMILY MEMBER"/>
    <property type="match status" value="1"/>
</dbReference>
<feature type="domain" description="Bacterial surface antigen (D15)" evidence="5">
    <location>
        <begin position="285"/>
        <end position="586"/>
    </location>
</feature>
<organism evidence="7">
    <name type="scientific">hydrothermal vent metagenome</name>
    <dbReference type="NCBI Taxonomy" id="652676"/>
    <lineage>
        <taxon>unclassified sequences</taxon>
        <taxon>metagenomes</taxon>
        <taxon>ecological metagenomes</taxon>
    </lineage>
</organism>
<feature type="domain" description="POTRA" evidence="6">
    <location>
        <begin position="116"/>
        <end position="182"/>
    </location>
</feature>
<name>A0A1W1BJM0_9ZZZZ</name>
<evidence type="ECO:0000256" key="1">
    <source>
        <dbReference type="ARBA" id="ARBA00004370"/>
    </source>
</evidence>
<keyword evidence="4" id="KW-0472">Membrane</keyword>
<sequence>MYIIYRYFLFFLCFISLHAAEVTLPTHSIYFTGQKYFDRATLEDALGVENKSFFAFWKSDNPRIKNNLLATLDESIKSFYKSEGFYDIEDDIKETNTTVQVTITENEPVRVKSIEIQSDYNISSFIQMKKNDIFRAKIFISSKNKIIDALLRQGYCSYDLNTKAYVDLDKHQVDLRYILKKGDICTFGKLSVTGLKTIDNNVIVSRLRAVEGEKFNIEKVQETSNNLYKLGSFDSVMIDVNRKFYNVIPVDIEFKEIEKPYHMEVGVGYDTYVGPRVHGEITKYNFLGNAQKLNFKASWSKLEQLAVLSYYKPAFLNLFGYNLDFGSRIGYSNLEFDGFKEEKSFSGAYFIHENGRLSLKIGMTLESINIKALDNLLKGQELKQAVNEGNFILSYPYIDFVYDARDSKLNPKNGYYLAAHSELGLSYDESASLYYKTQIEARVIHTFSDLTLAMVVKAGVLECESKKGLPESKYLFLGGAYTNRAYGFREIGIISSPTKDSIYGASSMANLSLEADYPLWGKLYGALFNDNTMLTDTAYNFKGEIISSAGVGVRYMTPIGPFKLDVGFNIHNPSIYGISFQIGQSF</sequence>
<evidence type="ECO:0000259" key="5">
    <source>
        <dbReference type="Pfam" id="PF01103"/>
    </source>
</evidence>
<dbReference type="EMBL" id="FPHI01000006">
    <property type="protein sequence ID" value="SFV53685.1"/>
    <property type="molecule type" value="Genomic_DNA"/>
</dbReference>
<dbReference type="Gene3D" id="3.10.20.310">
    <property type="entry name" value="membrane protein fhac"/>
    <property type="match status" value="3"/>
</dbReference>
<dbReference type="GO" id="GO:0019867">
    <property type="term" value="C:outer membrane"/>
    <property type="evidence" value="ECO:0007669"/>
    <property type="project" value="InterPro"/>
</dbReference>